<evidence type="ECO:0000313" key="15">
    <source>
        <dbReference type="EMBL" id="AAO05630.1"/>
    </source>
</evidence>
<dbReference type="PANTHER" id="PTHR36174">
    <property type="entry name" value="LIPID II:GLYCINE GLYCYLTRANSFERASE"/>
    <property type="match status" value="1"/>
</dbReference>
<dbReference type="AlphaFoldDB" id="A0A0H2VJ98"/>
<keyword evidence="9" id="KW-0012">Acyltransferase</keyword>
<dbReference type="GO" id="GO:0009252">
    <property type="term" value="P:peptidoglycan biosynthetic process"/>
    <property type="evidence" value="ECO:0007669"/>
    <property type="project" value="UniProtKB-KW"/>
</dbReference>
<dbReference type="GO" id="GO:0016755">
    <property type="term" value="F:aminoacyltransferase activity"/>
    <property type="evidence" value="ECO:0007669"/>
    <property type="project" value="InterPro"/>
</dbReference>
<dbReference type="InterPro" id="IPR010978">
    <property type="entry name" value="tRNA-bd_arm"/>
</dbReference>
<keyword evidence="10" id="KW-0961">Cell wall biogenesis/degradation</keyword>
<sequence length="415" mass="49244">MKFVNLTSEEFEQFTSENFSHYTQSSIHYNNRSKTKGDVHLVGVKDDQEDVIAACLLTEARSLKFFKYFYTHRGPVMNFNNLVLVRFFFKSLTAYLKKHNCLYVLVDPYVLENLRQPNGEIIESFDNRALIKTMEELGYKHQGYTVGYDTMSQIRWLSVLNLKDKSEDQLLKEMDYQTRRNIKKTYEMGVKVKTLPIEKTDTFFELFKMAEEKHGFKFREEPYFVEMQKTYEDHAMLKLAYIDLQDYLDTLQTKHQNLNQQLKDVEKTLEENPNSKKNKTKHTQVKQQFDSNARKIRQTKEKIAEEGQVLHLAAALYIYNDHEVYYLSSGSNPKYNAYMGAYRLQWDMIQFAKEHNIDRYNFYGVTGDFSENAEDAGVQKFKEGFNAKIYEYIGDFIKPIKPLFYKVKQELESRR</sequence>
<dbReference type="eggNOG" id="COG2348">
    <property type="taxonomic scope" value="Bacteria"/>
</dbReference>
<evidence type="ECO:0000313" key="16">
    <source>
        <dbReference type="Proteomes" id="UP000001411"/>
    </source>
</evidence>
<comment type="catalytic activity">
    <reaction evidence="13">
        <text>beta-D-GlcNAc-(1-&gt;4)-Mur2Ac(oyl-L-Ala-D-isoglutaminyl-L-Lys-(N(6)-Gly)-D-Ala-D-Ala)-di-trans,octa-cis-undecaprenyl diphosphate + 2 glycyl-tRNA(Gly) = MurNAc-L-Ala-D-isoglutaminyl-L-Lys-(N(6)-tri-Gly)-D-Ala-D-Ala-diphospho-di-trans,octa-cis-undecaprenyl-GlcNAc + 2 tRNA(Gly) + 2 H(+)</text>
        <dbReference type="Rhea" id="RHEA:30439"/>
        <dbReference type="Rhea" id="RHEA-COMP:9664"/>
        <dbReference type="Rhea" id="RHEA-COMP:9683"/>
        <dbReference type="ChEBI" id="CHEBI:15378"/>
        <dbReference type="ChEBI" id="CHEBI:62234"/>
        <dbReference type="ChEBI" id="CHEBI:62235"/>
        <dbReference type="ChEBI" id="CHEBI:78442"/>
        <dbReference type="ChEBI" id="CHEBI:78522"/>
        <dbReference type="EC" id="2.3.2.17"/>
    </reaction>
</comment>
<keyword evidence="14" id="KW-0175">Coiled coil</keyword>
<dbReference type="GO" id="GO:0005737">
    <property type="term" value="C:cytoplasm"/>
    <property type="evidence" value="ECO:0007669"/>
    <property type="project" value="UniProtKB-SubCell"/>
</dbReference>
<accession>A0A0H2VJ98</accession>
<comment type="subcellular location">
    <subcellularLocation>
        <location evidence="1">Cytoplasm</location>
    </subcellularLocation>
</comment>
<name>A0A0H2VJ98_STAES</name>
<dbReference type="GO" id="GO:0000166">
    <property type="term" value="F:nucleotide binding"/>
    <property type="evidence" value="ECO:0007669"/>
    <property type="project" value="InterPro"/>
</dbReference>
<dbReference type="EMBL" id="AE015929">
    <property type="protein sequence ID" value="AAO05630.1"/>
    <property type="molecule type" value="Genomic_DNA"/>
</dbReference>
<keyword evidence="6" id="KW-0808">Transferase</keyword>
<evidence type="ECO:0000256" key="4">
    <source>
        <dbReference type="ARBA" id="ARBA00016236"/>
    </source>
</evidence>
<dbReference type="RefSeq" id="WP_002484944.1">
    <property type="nucleotide sequence ID" value="NC_004461.1"/>
</dbReference>
<dbReference type="OrthoDB" id="2173585at2"/>
<keyword evidence="7" id="KW-0133">Cell shape</keyword>
<evidence type="ECO:0000256" key="3">
    <source>
        <dbReference type="ARBA" id="ARBA00012466"/>
    </source>
</evidence>
<dbReference type="InterPro" id="IPR050644">
    <property type="entry name" value="PG_Glycine_Bridge_Synth"/>
</dbReference>
<dbReference type="Pfam" id="PF02388">
    <property type="entry name" value="FemAB"/>
    <property type="match status" value="1"/>
</dbReference>
<evidence type="ECO:0000256" key="12">
    <source>
        <dbReference type="ARBA" id="ARBA00032233"/>
    </source>
</evidence>
<organism evidence="15 16">
    <name type="scientific">Staphylococcus epidermidis (strain ATCC 12228 / FDA PCI 1200)</name>
    <dbReference type="NCBI Taxonomy" id="176280"/>
    <lineage>
        <taxon>Bacteria</taxon>
        <taxon>Bacillati</taxon>
        <taxon>Bacillota</taxon>
        <taxon>Bacilli</taxon>
        <taxon>Bacillales</taxon>
        <taxon>Staphylococcaceae</taxon>
        <taxon>Staphylococcus</taxon>
    </lineage>
</organism>
<dbReference type="InterPro" id="IPR003447">
    <property type="entry name" value="FEMABX"/>
</dbReference>
<dbReference type="Gene3D" id="1.20.58.90">
    <property type="match status" value="1"/>
</dbReference>
<evidence type="ECO:0000256" key="11">
    <source>
        <dbReference type="ARBA" id="ARBA00030706"/>
    </source>
</evidence>
<evidence type="ECO:0000256" key="14">
    <source>
        <dbReference type="SAM" id="Coils"/>
    </source>
</evidence>
<dbReference type="PROSITE" id="PS51191">
    <property type="entry name" value="FEMABX"/>
    <property type="match status" value="1"/>
</dbReference>
<proteinExistence type="inferred from homology"/>
<gene>
    <name evidence="15" type="ordered locus">SE_1989</name>
</gene>
<dbReference type="Gene3D" id="3.40.630.30">
    <property type="match status" value="2"/>
</dbReference>
<evidence type="ECO:0000256" key="10">
    <source>
        <dbReference type="ARBA" id="ARBA00023316"/>
    </source>
</evidence>
<protein>
    <recommendedName>
        <fullName evidence="4">Aminoacyltransferase FemA</fullName>
        <ecNumber evidence="3">2.3.2.17</ecNumber>
    </recommendedName>
    <alternativeName>
        <fullName evidence="12">Factor essential for expression of methicillin resistance A</fullName>
    </alternativeName>
    <alternativeName>
        <fullName evidence="11">N-acetylmuramoyl-L-alanyl-D-glutamyl-L-lysyl-(N6-glycyl)-D-alanyl-D-alanine-diphosphoundecaprenyl-N-acetylglucosamine:glycine glycyltransferase</fullName>
    </alternativeName>
</protein>
<evidence type="ECO:0000256" key="8">
    <source>
        <dbReference type="ARBA" id="ARBA00022984"/>
    </source>
</evidence>
<evidence type="ECO:0000256" key="1">
    <source>
        <dbReference type="ARBA" id="ARBA00004496"/>
    </source>
</evidence>
<dbReference type="PANTHER" id="PTHR36174:SF2">
    <property type="entry name" value="AMINOACYLTRANSFERASE FEMA"/>
    <property type="match status" value="1"/>
</dbReference>
<keyword evidence="8" id="KW-0573">Peptidoglycan synthesis</keyword>
<dbReference type="SUPFAM" id="SSF55729">
    <property type="entry name" value="Acyl-CoA N-acyltransferases (Nat)"/>
    <property type="match status" value="2"/>
</dbReference>
<evidence type="ECO:0000256" key="7">
    <source>
        <dbReference type="ARBA" id="ARBA00022960"/>
    </source>
</evidence>
<comment type="similarity">
    <text evidence="2">Belongs to the FemABX family.</text>
</comment>
<reference evidence="15 16" key="1">
    <citation type="journal article" date="2003" name="Mol. Microbiol.">
        <title>Genome-based analysis of virulence genes in a non-biofilm-forming Staphylococcus epidermidis strain (ATCC 12228).</title>
        <authorList>
            <person name="Zhang Y.Q."/>
            <person name="Ren S.X."/>
            <person name="Li H.L."/>
            <person name="Wang Y.X."/>
            <person name="Fu G."/>
            <person name="Yang J."/>
            <person name="Qin Z.Q."/>
            <person name="Miao Y.G."/>
            <person name="Wang W.Y."/>
            <person name="Chen R.S."/>
            <person name="Shen Y."/>
            <person name="Chen Z."/>
            <person name="Yuan Z.H."/>
            <person name="Zhao G.P."/>
            <person name="Qu D."/>
            <person name="Danchin A."/>
            <person name="Wen Y.M."/>
        </authorList>
    </citation>
    <scope>NUCLEOTIDE SEQUENCE [LARGE SCALE GENOMIC DNA]</scope>
    <source>
        <strain evidence="16">ATCC 12228 / FDA PCI 1200</strain>
    </source>
</reference>
<dbReference type="KEGG" id="sep:SE_1989"/>
<evidence type="ECO:0000256" key="2">
    <source>
        <dbReference type="ARBA" id="ARBA00009943"/>
    </source>
</evidence>
<dbReference type="EC" id="2.3.2.17" evidence="3"/>
<dbReference type="GO" id="GO:0008360">
    <property type="term" value="P:regulation of cell shape"/>
    <property type="evidence" value="ECO:0007669"/>
    <property type="project" value="UniProtKB-KW"/>
</dbReference>
<dbReference type="SUPFAM" id="SSF46589">
    <property type="entry name" value="tRNA-binding arm"/>
    <property type="match status" value="1"/>
</dbReference>
<dbReference type="Proteomes" id="UP000001411">
    <property type="component" value="Chromosome"/>
</dbReference>
<evidence type="ECO:0000256" key="13">
    <source>
        <dbReference type="ARBA" id="ARBA00047483"/>
    </source>
</evidence>
<dbReference type="HOGENOM" id="CLU_048411_1_0_9"/>
<dbReference type="PATRIC" id="fig|176280.10.peg.1942"/>
<dbReference type="GO" id="GO:0071555">
    <property type="term" value="P:cell wall organization"/>
    <property type="evidence" value="ECO:0007669"/>
    <property type="project" value="UniProtKB-KW"/>
</dbReference>
<feature type="coiled-coil region" evidence="14">
    <location>
        <begin position="241"/>
        <end position="268"/>
    </location>
</feature>
<evidence type="ECO:0000256" key="5">
    <source>
        <dbReference type="ARBA" id="ARBA00022490"/>
    </source>
</evidence>
<evidence type="ECO:0000256" key="9">
    <source>
        <dbReference type="ARBA" id="ARBA00023315"/>
    </source>
</evidence>
<keyword evidence="5" id="KW-0963">Cytoplasm</keyword>
<dbReference type="InterPro" id="IPR016181">
    <property type="entry name" value="Acyl_CoA_acyltransferase"/>
</dbReference>
<evidence type="ECO:0000256" key="6">
    <source>
        <dbReference type="ARBA" id="ARBA00022679"/>
    </source>
</evidence>